<feature type="compositionally biased region" description="Basic and acidic residues" evidence="1">
    <location>
        <begin position="593"/>
        <end position="602"/>
    </location>
</feature>
<evidence type="ECO:0008006" key="4">
    <source>
        <dbReference type="Google" id="ProtNLM"/>
    </source>
</evidence>
<reference evidence="2" key="2">
    <citation type="submission" date="2023-05" db="EMBL/GenBank/DDBJ databases">
        <authorList>
            <consortium name="Lawrence Berkeley National Laboratory"/>
            <person name="Steindorff A."/>
            <person name="Hensen N."/>
            <person name="Bonometti L."/>
            <person name="Westerberg I."/>
            <person name="Brannstrom I.O."/>
            <person name="Guillou S."/>
            <person name="Cros-Aarteil S."/>
            <person name="Calhoun S."/>
            <person name="Haridas S."/>
            <person name="Kuo A."/>
            <person name="Mondo S."/>
            <person name="Pangilinan J."/>
            <person name="Riley R."/>
            <person name="Labutti K."/>
            <person name="Andreopoulos B."/>
            <person name="Lipzen A."/>
            <person name="Chen C."/>
            <person name="Yanf M."/>
            <person name="Daum C."/>
            <person name="Ng V."/>
            <person name="Clum A."/>
            <person name="Ohm R."/>
            <person name="Martin F."/>
            <person name="Silar P."/>
            <person name="Natvig D."/>
            <person name="Lalanne C."/>
            <person name="Gautier V."/>
            <person name="Ament-Velasquez S.L."/>
            <person name="Kruys A."/>
            <person name="Hutchinson M.I."/>
            <person name="Powell A.J."/>
            <person name="Barry K."/>
            <person name="Miller A.N."/>
            <person name="Grigoriev I.V."/>
            <person name="Debuchy R."/>
            <person name="Gladieux P."/>
            <person name="Thoren M.H."/>
            <person name="Johannesson H."/>
        </authorList>
    </citation>
    <scope>NUCLEOTIDE SEQUENCE</scope>
    <source>
        <strain evidence="2">CBS 532.94</strain>
    </source>
</reference>
<dbReference type="EMBL" id="MU860142">
    <property type="protein sequence ID" value="KAK4237360.1"/>
    <property type="molecule type" value="Genomic_DNA"/>
</dbReference>
<evidence type="ECO:0000313" key="2">
    <source>
        <dbReference type="EMBL" id="KAK4237360.1"/>
    </source>
</evidence>
<keyword evidence="3" id="KW-1185">Reference proteome</keyword>
<feature type="region of interest" description="Disordered" evidence="1">
    <location>
        <begin position="593"/>
        <end position="626"/>
    </location>
</feature>
<dbReference type="SUPFAM" id="SSF56112">
    <property type="entry name" value="Protein kinase-like (PK-like)"/>
    <property type="match status" value="1"/>
</dbReference>
<comment type="caution">
    <text evidence="2">The sequence shown here is derived from an EMBL/GenBank/DDBJ whole genome shotgun (WGS) entry which is preliminary data.</text>
</comment>
<dbReference type="AlphaFoldDB" id="A0AAN7C8R3"/>
<feature type="compositionally biased region" description="Low complexity" evidence="1">
    <location>
        <begin position="745"/>
        <end position="761"/>
    </location>
</feature>
<protein>
    <recommendedName>
        <fullName evidence="4">Protein kinase domain-containing protein</fullName>
    </recommendedName>
</protein>
<dbReference type="Proteomes" id="UP001303760">
    <property type="component" value="Unassembled WGS sequence"/>
</dbReference>
<evidence type="ECO:0000313" key="3">
    <source>
        <dbReference type="Proteomes" id="UP001303760"/>
    </source>
</evidence>
<accession>A0AAN7C8R3</accession>
<gene>
    <name evidence="2" type="ORF">C8A03DRAFT_34690</name>
</gene>
<name>A0AAN7C8R3_9PEZI</name>
<dbReference type="InterPro" id="IPR011009">
    <property type="entry name" value="Kinase-like_dom_sf"/>
</dbReference>
<feature type="compositionally biased region" description="Low complexity" evidence="1">
    <location>
        <begin position="615"/>
        <end position="626"/>
    </location>
</feature>
<evidence type="ECO:0000256" key="1">
    <source>
        <dbReference type="SAM" id="MobiDB-lite"/>
    </source>
</evidence>
<reference evidence="2" key="1">
    <citation type="journal article" date="2023" name="Mol. Phylogenet. Evol.">
        <title>Genome-scale phylogeny and comparative genomics of the fungal order Sordariales.</title>
        <authorList>
            <person name="Hensen N."/>
            <person name="Bonometti L."/>
            <person name="Westerberg I."/>
            <person name="Brannstrom I.O."/>
            <person name="Guillou S."/>
            <person name="Cros-Aarteil S."/>
            <person name="Calhoun S."/>
            <person name="Haridas S."/>
            <person name="Kuo A."/>
            <person name="Mondo S."/>
            <person name="Pangilinan J."/>
            <person name="Riley R."/>
            <person name="LaButti K."/>
            <person name="Andreopoulos B."/>
            <person name="Lipzen A."/>
            <person name="Chen C."/>
            <person name="Yan M."/>
            <person name="Daum C."/>
            <person name="Ng V."/>
            <person name="Clum A."/>
            <person name="Steindorff A."/>
            <person name="Ohm R.A."/>
            <person name="Martin F."/>
            <person name="Silar P."/>
            <person name="Natvig D.O."/>
            <person name="Lalanne C."/>
            <person name="Gautier V."/>
            <person name="Ament-Velasquez S.L."/>
            <person name="Kruys A."/>
            <person name="Hutchinson M.I."/>
            <person name="Powell A.J."/>
            <person name="Barry K."/>
            <person name="Miller A.N."/>
            <person name="Grigoriev I.V."/>
            <person name="Debuchy R."/>
            <person name="Gladieux P."/>
            <person name="Hiltunen Thoren M."/>
            <person name="Johannesson H."/>
        </authorList>
    </citation>
    <scope>NUCLEOTIDE SEQUENCE</scope>
    <source>
        <strain evidence="2">CBS 532.94</strain>
    </source>
</reference>
<sequence length="770" mass="86564">MRRRLMPQRSWESKTTPPKYPYNGTWFSDFLAFAAEHLAHRGKPNAYNKWLRGVQTPVDTSTVTTEEDKALRLSAEHGQYEEEWVTSMHALVDAADIWDVWTLVRMLQCISTPLKYDIHLPQVRLADENIIRELLCSVGLQHSSDLELVCLRGTKRTLPFPDHSHDQNHYRHAPYLTEDVNTCYLAANFDFPGLVVSCKCVECSFTGQQGRHVDEAERSGEQKGNEISRIHQNDHCQYHRGEVVFVRWKLENTSFVQNVDRFWMDWNDCMLVVGSGVDDDNKLIDRDTVYLLQTLPGLKARALKALAVDEARGLASACLFFNLKLDNRDILETNRQTLRDIMGPHYLPHICDFTYAIDHGDFDFSSVELLFRGGYGSTFLVPWKKARWYNHRIKNTIQFYGYTSVPVRFCRYTRGSRKASMISPWFGGTPQSSCEETVWGFVFDHAVHGPLLDRIEVLVEGASEEETWLTLLTFLLEIGTAIRDMHKVVGPYRSISPNTILLRSRRSEARGSDFNLKGLDDVADANLVPRAALYEAILFEPGDVPSTKDIAPEIEVLGRNHSPATDAYAFACYALFVYYLEILAALEAILDGSPEKDDRSGGEEEDNNNGKGKEAQPSSPAGGSASGPIPSYDASYLFRSLPRVKAMDEFLKIARMVVSRKVSLRDRHPVPETSVWHDIEEVFPHLKRRLHLCGTQFAKQNVALYSILEPCDWTWNDHNQPGSGSSDGNDDSGDGGDGDDGIVWEDSGSDSLGSGFFSGSESDGGAGGPP</sequence>
<feature type="compositionally biased region" description="Acidic residues" evidence="1">
    <location>
        <begin position="728"/>
        <end position="743"/>
    </location>
</feature>
<feature type="region of interest" description="Disordered" evidence="1">
    <location>
        <begin position="718"/>
        <end position="770"/>
    </location>
</feature>
<organism evidence="2 3">
    <name type="scientific">Achaetomium macrosporum</name>
    <dbReference type="NCBI Taxonomy" id="79813"/>
    <lineage>
        <taxon>Eukaryota</taxon>
        <taxon>Fungi</taxon>
        <taxon>Dikarya</taxon>
        <taxon>Ascomycota</taxon>
        <taxon>Pezizomycotina</taxon>
        <taxon>Sordariomycetes</taxon>
        <taxon>Sordariomycetidae</taxon>
        <taxon>Sordariales</taxon>
        <taxon>Chaetomiaceae</taxon>
        <taxon>Achaetomium</taxon>
    </lineage>
</organism>
<proteinExistence type="predicted"/>